<accession>A0A9J6RMH2</accession>
<keyword evidence="3" id="KW-1185">Reference proteome</keyword>
<organism evidence="2 3">
    <name type="scientific">Dasania phycosphaerae</name>
    <dbReference type="NCBI Taxonomy" id="2950436"/>
    <lineage>
        <taxon>Bacteria</taxon>
        <taxon>Pseudomonadati</taxon>
        <taxon>Pseudomonadota</taxon>
        <taxon>Gammaproteobacteria</taxon>
        <taxon>Cellvibrionales</taxon>
        <taxon>Spongiibacteraceae</taxon>
        <taxon>Dasania</taxon>
    </lineage>
</organism>
<gene>
    <name evidence="2" type="ORF">O0V09_11990</name>
</gene>
<evidence type="ECO:0000313" key="2">
    <source>
        <dbReference type="EMBL" id="MCZ0865926.1"/>
    </source>
</evidence>
<dbReference type="InterPro" id="IPR036777">
    <property type="entry name" value="Channel_Tsx-like_sf"/>
</dbReference>
<dbReference type="SUPFAM" id="SSF111364">
    <property type="entry name" value="Tsx-like channel"/>
    <property type="match status" value="1"/>
</dbReference>
<protein>
    <submittedName>
        <fullName evidence="2">DUF5020 family protein</fullName>
    </submittedName>
</protein>
<dbReference type="GO" id="GO:0009279">
    <property type="term" value="C:cell outer membrane"/>
    <property type="evidence" value="ECO:0007669"/>
    <property type="project" value="InterPro"/>
</dbReference>
<feature type="signal peptide" evidence="1">
    <location>
        <begin position="1"/>
        <end position="26"/>
    </location>
</feature>
<keyword evidence="1" id="KW-0732">Signal</keyword>
<proteinExistence type="predicted"/>
<name>A0A9J6RMH2_9GAMM</name>
<reference evidence="2 3" key="1">
    <citation type="submission" date="2022-12" db="EMBL/GenBank/DDBJ databases">
        <title>Dasania phycosphaerae sp. nov., isolated from particulate material of the south coast of Korea.</title>
        <authorList>
            <person name="Jiang Y."/>
        </authorList>
    </citation>
    <scope>NUCLEOTIDE SEQUENCE [LARGE SCALE GENOMIC DNA]</scope>
    <source>
        <strain evidence="2 3">GY-19</strain>
    </source>
</reference>
<evidence type="ECO:0000256" key="1">
    <source>
        <dbReference type="SAM" id="SignalP"/>
    </source>
</evidence>
<dbReference type="AlphaFoldDB" id="A0A9J6RMH2"/>
<evidence type="ECO:0000313" key="3">
    <source>
        <dbReference type="Proteomes" id="UP001069090"/>
    </source>
</evidence>
<comment type="caution">
    <text evidence="2">The sequence shown here is derived from an EMBL/GenBank/DDBJ whole genome shotgun (WGS) entry which is preliminary data.</text>
</comment>
<dbReference type="RefSeq" id="WP_258332079.1">
    <property type="nucleotide sequence ID" value="NZ_JAPTGG010000009.1"/>
</dbReference>
<sequence length="260" mass="28804">MKKNNTLSNYIFAAISTSLCFNAAQAATWSDTNVEILQGGSDVYDFGTGDFDTTMTTITLEHASGWEYGDNYFFVDIYKENTSAPDDSTTVYSEYYTNLSLSKITGKSFSAGIIKDVALHGGINAGNDFQVLTYGINLNLDLPGFSYAAVSISVYDDVAGAVHRADGDKSYIVTPVWGFPFEIGNTKWMFDGFVDFIGERGGSTKSSILAQPHILFDLGHSLFDDAGKLYIGLEYSWWKNKYGLDLPIERHPQFMIQYNL</sequence>
<dbReference type="Gene3D" id="2.40.230.20">
    <property type="entry name" value="Nucleoside-specific channel-forming protein, Tsx-like"/>
    <property type="match status" value="1"/>
</dbReference>
<dbReference type="EMBL" id="JAPTGG010000009">
    <property type="protein sequence ID" value="MCZ0865926.1"/>
    <property type="molecule type" value="Genomic_DNA"/>
</dbReference>
<feature type="chain" id="PRO_5039899182" evidence="1">
    <location>
        <begin position="27"/>
        <end position="260"/>
    </location>
</feature>
<dbReference type="Proteomes" id="UP001069090">
    <property type="component" value="Unassembled WGS sequence"/>
</dbReference>